<gene>
    <name evidence="4" type="ORF">LCGC14_3079490</name>
</gene>
<dbReference type="AlphaFoldDB" id="A0A0F8Z4H4"/>
<evidence type="ECO:0000259" key="3">
    <source>
        <dbReference type="SMART" id="SM00560"/>
    </source>
</evidence>
<organism evidence="4">
    <name type="scientific">marine sediment metagenome</name>
    <dbReference type="NCBI Taxonomy" id="412755"/>
    <lineage>
        <taxon>unclassified sequences</taxon>
        <taxon>metagenomes</taxon>
        <taxon>ecological metagenomes</taxon>
    </lineage>
</organism>
<dbReference type="InterPro" id="IPR006558">
    <property type="entry name" value="LamG-like"/>
</dbReference>
<dbReference type="EMBL" id="LAZR01065731">
    <property type="protein sequence ID" value="KKK54951.1"/>
    <property type="molecule type" value="Genomic_DNA"/>
</dbReference>
<evidence type="ECO:0000313" key="4">
    <source>
        <dbReference type="EMBL" id="KKK54951.1"/>
    </source>
</evidence>
<proteinExistence type="predicted"/>
<evidence type="ECO:0000256" key="1">
    <source>
        <dbReference type="ARBA" id="ARBA00022729"/>
    </source>
</evidence>
<feature type="non-terminal residue" evidence="4">
    <location>
        <position position="1"/>
    </location>
</feature>
<sequence length="349" mass="37398">IMGFQLTQTGEGAGNYDRQIWVGTDGKLYLAAYDDNLLQPDFTVSPGIYTDDTWHYVVGIRNDTDDTLRLYVDGSEVASVANGKAESYTGYFRIGSYTNTGWANGISGYFPGTVDEIRLSDTVRSADWVSTEYNNQSDASGSIIVGAETGNPYPFIESWTLAEDFSYVDVTFSQGVYSTSLGSGALDTSDFSLIFSQNGGNATNATILSVTKLDSNPLAGGETVIRVNLIVTGSPSGVETIEIKPADGSSVYDGIGAAASADTTTGLIGLTSPSWYNGAWVYRIKITIDNTKVTGDLLDYPYVIHIASNAGLRDNARADGYDLLFTGDDEVTKLDHEVEKYVTGTGELV</sequence>
<dbReference type="SUPFAM" id="SSF49899">
    <property type="entry name" value="Concanavalin A-like lectins/glucanases"/>
    <property type="match status" value="1"/>
</dbReference>
<evidence type="ECO:0000256" key="2">
    <source>
        <dbReference type="ARBA" id="ARBA00023157"/>
    </source>
</evidence>
<name>A0A0F8Z4H4_9ZZZZ</name>
<dbReference type="SMART" id="SM00560">
    <property type="entry name" value="LamGL"/>
    <property type="match status" value="1"/>
</dbReference>
<feature type="domain" description="LamG-like jellyroll fold" evidence="3">
    <location>
        <begin position="4"/>
        <end position="127"/>
    </location>
</feature>
<dbReference type="Gene3D" id="2.60.120.200">
    <property type="match status" value="1"/>
</dbReference>
<accession>A0A0F8Z4H4</accession>
<keyword evidence="2" id="KW-1015">Disulfide bond</keyword>
<protein>
    <recommendedName>
        <fullName evidence="3">LamG-like jellyroll fold domain-containing protein</fullName>
    </recommendedName>
</protein>
<dbReference type="InterPro" id="IPR013320">
    <property type="entry name" value="ConA-like_dom_sf"/>
</dbReference>
<keyword evidence="1" id="KW-0732">Signal</keyword>
<feature type="non-terminal residue" evidence="4">
    <location>
        <position position="349"/>
    </location>
</feature>
<dbReference type="Pfam" id="PF13385">
    <property type="entry name" value="Laminin_G_3"/>
    <property type="match status" value="1"/>
</dbReference>
<comment type="caution">
    <text evidence="4">The sequence shown here is derived from an EMBL/GenBank/DDBJ whole genome shotgun (WGS) entry which is preliminary data.</text>
</comment>
<reference evidence="4" key="1">
    <citation type="journal article" date="2015" name="Nature">
        <title>Complex archaea that bridge the gap between prokaryotes and eukaryotes.</title>
        <authorList>
            <person name="Spang A."/>
            <person name="Saw J.H."/>
            <person name="Jorgensen S.L."/>
            <person name="Zaremba-Niedzwiedzka K."/>
            <person name="Martijn J."/>
            <person name="Lind A.E."/>
            <person name="van Eijk R."/>
            <person name="Schleper C."/>
            <person name="Guy L."/>
            <person name="Ettema T.J."/>
        </authorList>
    </citation>
    <scope>NUCLEOTIDE SEQUENCE</scope>
</reference>